<gene>
    <name evidence="3" type="ORF">HXL68_11160</name>
</gene>
<dbReference type="EMBL" id="JABZMI010000236">
    <property type="protein sequence ID" value="MBF1165586.1"/>
    <property type="molecule type" value="Genomic_DNA"/>
</dbReference>
<evidence type="ECO:0000313" key="3">
    <source>
        <dbReference type="EMBL" id="MBF1165586.1"/>
    </source>
</evidence>
<proteinExistence type="predicted"/>
<keyword evidence="1" id="KW-0560">Oxidoreductase</keyword>
<dbReference type="InterPro" id="IPR016162">
    <property type="entry name" value="Ald_DH_N"/>
</dbReference>
<dbReference type="Proteomes" id="UP000718593">
    <property type="component" value="Unassembled WGS sequence"/>
</dbReference>
<dbReference type="AlphaFoldDB" id="A0A930FZX2"/>
<dbReference type="InterPro" id="IPR050740">
    <property type="entry name" value="Aldehyde_DH_Superfamily"/>
</dbReference>
<dbReference type="InterPro" id="IPR015590">
    <property type="entry name" value="Aldehyde_DH_dom"/>
</dbReference>
<dbReference type="PANTHER" id="PTHR43353:SF6">
    <property type="entry name" value="CYTOPLASMIC ALDEHYDE DEHYDROGENASE (EUROFUNG)"/>
    <property type="match status" value="1"/>
</dbReference>
<evidence type="ECO:0000313" key="4">
    <source>
        <dbReference type="Proteomes" id="UP000718593"/>
    </source>
</evidence>
<name>A0A930FZX2_9RHOO</name>
<dbReference type="Pfam" id="PF00171">
    <property type="entry name" value="Aldedh"/>
    <property type="match status" value="1"/>
</dbReference>
<dbReference type="PANTHER" id="PTHR43353">
    <property type="entry name" value="SUCCINATE-SEMIALDEHYDE DEHYDROGENASE, MITOCHONDRIAL"/>
    <property type="match status" value="1"/>
</dbReference>
<reference evidence="3" key="1">
    <citation type="submission" date="2020-04" db="EMBL/GenBank/DDBJ databases">
        <title>Deep metagenomics examines the oral microbiome during advanced dental caries in children, revealing novel taxa and co-occurrences with host molecules.</title>
        <authorList>
            <person name="Baker J.L."/>
            <person name="Morton J.T."/>
            <person name="Dinis M."/>
            <person name="Alvarez R."/>
            <person name="Tran N.C."/>
            <person name="Knight R."/>
            <person name="Edlund A."/>
        </authorList>
    </citation>
    <scope>NUCLEOTIDE SEQUENCE</scope>
    <source>
        <strain evidence="3">JCVI_32_bin.24</strain>
    </source>
</reference>
<feature type="domain" description="Aldehyde dehydrogenase" evidence="2">
    <location>
        <begin position="28"/>
        <end position="227"/>
    </location>
</feature>
<accession>A0A930FZX2</accession>
<dbReference type="Gene3D" id="3.40.605.10">
    <property type="entry name" value="Aldehyde Dehydrogenase, Chain A, domain 1"/>
    <property type="match status" value="2"/>
</dbReference>
<dbReference type="SUPFAM" id="SSF53720">
    <property type="entry name" value="ALDH-like"/>
    <property type="match status" value="1"/>
</dbReference>
<dbReference type="GO" id="GO:0004777">
    <property type="term" value="F:succinate-semialdehyde dehydrogenase (NAD+) activity"/>
    <property type="evidence" value="ECO:0007669"/>
    <property type="project" value="TreeGrafter"/>
</dbReference>
<dbReference type="GO" id="GO:0009450">
    <property type="term" value="P:gamma-aminobutyric acid catabolic process"/>
    <property type="evidence" value="ECO:0007669"/>
    <property type="project" value="TreeGrafter"/>
</dbReference>
<comment type="caution">
    <text evidence="3">The sequence shown here is derived from an EMBL/GenBank/DDBJ whole genome shotgun (WGS) entry which is preliminary data.</text>
</comment>
<evidence type="ECO:0000259" key="2">
    <source>
        <dbReference type="Pfam" id="PF00171"/>
    </source>
</evidence>
<sequence>MEFATEGPMAIPMWVNGHAFLTVPQDFYTVTNPATGEATHRVPLCGASEAASAVQAAQAAQPEWAMMGMPARRVCLGRLADALEHYAGHFAKLLTQDCGFDAERATAEVGEAVAALRSATVGQTGVIGLVLDAERPLAGFANSMAPALLAGATLVVKPSPKAPSAVFALCELTSREEWPAGVVNLLQGDVAAIEGLCASTIERLVYCGNAALGAQVGAIAEAAGKAFELQAA</sequence>
<dbReference type="InterPro" id="IPR016161">
    <property type="entry name" value="Ald_DH/histidinol_DH"/>
</dbReference>
<protein>
    <submittedName>
        <fullName evidence="3">Aldehyde dehydrogenase family protein</fullName>
    </submittedName>
</protein>
<organism evidence="3 4">
    <name type="scientific">Dechloromonas agitata</name>
    <dbReference type="NCBI Taxonomy" id="73030"/>
    <lineage>
        <taxon>Bacteria</taxon>
        <taxon>Pseudomonadati</taxon>
        <taxon>Pseudomonadota</taxon>
        <taxon>Betaproteobacteria</taxon>
        <taxon>Rhodocyclales</taxon>
        <taxon>Azonexaceae</taxon>
        <taxon>Dechloromonas</taxon>
    </lineage>
</organism>
<dbReference type="RefSeq" id="WP_027456448.1">
    <property type="nucleotide sequence ID" value="NZ_JARBJQ010000017.1"/>
</dbReference>
<evidence type="ECO:0000256" key="1">
    <source>
        <dbReference type="ARBA" id="ARBA00023002"/>
    </source>
</evidence>